<sequence>MINVTVNEKKFEYSVPPTLEEVAKDAKLNNVLAANVNSRLRELNYVLSDDADVKFLGYDSSDAVRIYETTLRYVIAKAVHNLYPKSEVKFSYSVSRSILAEIDGLGFPLDDDILLAIKTEVDRIIKTNYKIERRRISVGEATRLYTKFNMHDKVEILKYREEEYVNLYECDGYYNYMFGYMLPETGYLKTYNMFLYNPGFLIQYPRAEFGGKIPEFIDEPVFGGALRKVAQWGQTIGGNTIPAINSFSKTHHDLVDFVNMCETKHNQQLVELGKLISDNKDDIRLIAIAGPSSSGKTTFSNRLRIELKTRGIKPIMISIDDYYLGKHQAPKNPDGSPDLEHINALDVELFNKDMAALIRGEEVELPKFNFSKNAREKGKKVKVKHDEIIIIEGIHALNSLLTKSIPNHQKFKVYIAPQTQLHIDNQNPISITDLRLLRRLVRDQKYRNSSAEDTFDMWPSVRKGEFKWIYPYQKEANYVFNSELTYEFGVLKKHAVKQLRSVESSSKHFITANRLLKFLKYFKDIEDELVPVNSLLREFIGGSSFAE</sequence>
<dbReference type="InterPro" id="IPR006083">
    <property type="entry name" value="PRK/URK"/>
</dbReference>
<dbReference type="RefSeq" id="WP_052590094.1">
    <property type="nucleotide sequence ID" value="NZ_LR215048.1"/>
</dbReference>
<name>A0A449BEH9_HAPAX</name>
<dbReference type="CDD" id="cd02028">
    <property type="entry name" value="UMPK_like"/>
    <property type="match status" value="1"/>
</dbReference>
<dbReference type="GO" id="GO:0005524">
    <property type="term" value="F:ATP binding"/>
    <property type="evidence" value="ECO:0007669"/>
    <property type="project" value="InterPro"/>
</dbReference>
<dbReference type="AlphaFoldDB" id="A0A449BEH9"/>
<evidence type="ECO:0000313" key="2">
    <source>
        <dbReference type="EMBL" id="VEU80859.1"/>
    </source>
</evidence>
<dbReference type="PANTHER" id="PTHR10285">
    <property type="entry name" value="URIDINE KINASE"/>
    <property type="match status" value="1"/>
</dbReference>
<dbReference type="SUPFAM" id="SSF55186">
    <property type="entry name" value="ThrRS/AlaRS common domain"/>
    <property type="match status" value="1"/>
</dbReference>
<dbReference type="Gene3D" id="3.30.980.10">
    <property type="entry name" value="Threonyl-trna Synthetase, Chain A, domain 2"/>
    <property type="match status" value="1"/>
</dbReference>
<reference evidence="2 3" key="1">
    <citation type="submission" date="2019-01" db="EMBL/GenBank/DDBJ databases">
        <authorList>
            <consortium name="Pathogen Informatics"/>
        </authorList>
    </citation>
    <scope>NUCLEOTIDE SEQUENCE [LARGE SCALE GENOMIC DNA]</scope>
    <source>
        <strain evidence="2 3">NCTC10138</strain>
    </source>
</reference>
<keyword evidence="2" id="KW-0808">Transferase</keyword>
<dbReference type="InterPro" id="IPR027417">
    <property type="entry name" value="P-loop_NTPase"/>
</dbReference>
<accession>A0A449BEH9</accession>
<keyword evidence="2" id="KW-0418">Kinase</keyword>
<dbReference type="PRINTS" id="PR00988">
    <property type="entry name" value="URIDINKINASE"/>
</dbReference>
<evidence type="ECO:0000259" key="1">
    <source>
        <dbReference type="PROSITE" id="PS51880"/>
    </source>
</evidence>
<evidence type="ECO:0000313" key="3">
    <source>
        <dbReference type="Proteomes" id="UP000289841"/>
    </source>
</evidence>
<protein>
    <submittedName>
        <fullName evidence="2">Uridine kinase</fullName>
        <ecNumber evidence="2">2.7.1.48</ecNumber>
    </submittedName>
</protein>
<dbReference type="Pfam" id="PF00485">
    <property type="entry name" value="PRK"/>
    <property type="match status" value="1"/>
</dbReference>
<dbReference type="GO" id="GO:0004849">
    <property type="term" value="F:uridine kinase activity"/>
    <property type="evidence" value="ECO:0007669"/>
    <property type="project" value="UniProtKB-EC"/>
</dbReference>
<feature type="domain" description="TGS" evidence="1">
    <location>
        <begin position="1"/>
        <end position="57"/>
    </location>
</feature>
<dbReference type="Proteomes" id="UP000289841">
    <property type="component" value="Chromosome"/>
</dbReference>
<dbReference type="InterPro" id="IPR004095">
    <property type="entry name" value="TGS"/>
</dbReference>
<dbReference type="EMBL" id="LR215048">
    <property type="protein sequence ID" value="VEU80859.1"/>
    <property type="molecule type" value="Genomic_DNA"/>
</dbReference>
<dbReference type="InterPro" id="IPR018163">
    <property type="entry name" value="Thr/Ala-tRNA-synth_IIc_edit"/>
</dbReference>
<dbReference type="PROSITE" id="PS51880">
    <property type="entry name" value="TGS"/>
    <property type="match status" value="1"/>
</dbReference>
<gene>
    <name evidence="2" type="primary">udk_2</name>
    <name evidence="2" type="ORF">NCTC10138_01247</name>
</gene>
<proteinExistence type="predicted"/>
<organism evidence="2 3">
    <name type="scientific">Haploplasma axanthum</name>
    <name type="common">Acholeplasma axanthum</name>
    <dbReference type="NCBI Taxonomy" id="29552"/>
    <lineage>
        <taxon>Bacteria</taxon>
        <taxon>Bacillati</taxon>
        <taxon>Mycoplasmatota</taxon>
        <taxon>Mollicutes</taxon>
        <taxon>Acholeplasmatales</taxon>
        <taxon>Acholeplasmataceae</taxon>
        <taxon>Haploplasma</taxon>
    </lineage>
</organism>
<dbReference type="STRING" id="1278311.GCA_000428705_00238"/>
<dbReference type="EC" id="2.7.1.48" evidence="2"/>
<dbReference type="Gene3D" id="3.40.50.300">
    <property type="entry name" value="P-loop containing nucleotide triphosphate hydrolases"/>
    <property type="match status" value="1"/>
</dbReference>
<dbReference type="SUPFAM" id="SSF52540">
    <property type="entry name" value="P-loop containing nucleoside triphosphate hydrolases"/>
    <property type="match status" value="1"/>
</dbReference>
<keyword evidence="3" id="KW-1185">Reference proteome</keyword>
<dbReference type="KEGG" id="aaxa:NCTC10138_01247"/>